<protein>
    <submittedName>
        <fullName evidence="2">Uncharacterized protein</fullName>
    </submittedName>
</protein>
<feature type="transmembrane region" description="Helical" evidence="1">
    <location>
        <begin position="6"/>
        <end position="26"/>
    </location>
</feature>
<name>A0A430B910_9ENTE</name>
<dbReference type="OrthoDB" id="9883529at2"/>
<proteinExistence type="predicted"/>
<keyword evidence="1" id="KW-0812">Transmembrane</keyword>
<gene>
    <name evidence="2" type="ORF">CBF28_00835</name>
</gene>
<organism evidence="2 3">
    <name type="scientific">Vagococcus carniphilus</name>
    <dbReference type="NCBI Taxonomy" id="218144"/>
    <lineage>
        <taxon>Bacteria</taxon>
        <taxon>Bacillati</taxon>
        <taxon>Bacillota</taxon>
        <taxon>Bacilli</taxon>
        <taxon>Lactobacillales</taxon>
        <taxon>Enterococcaceae</taxon>
        <taxon>Vagococcus</taxon>
    </lineage>
</organism>
<keyword evidence="1" id="KW-0472">Membrane</keyword>
<dbReference type="EMBL" id="NGKB01000001">
    <property type="protein sequence ID" value="RSU16763.1"/>
    <property type="molecule type" value="Genomic_DNA"/>
</dbReference>
<accession>A0A430B910</accession>
<dbReference type="AlphaFoldDB" id="A0A430B910"/>
<keyword evidence="3" id="KW-1185">Reference proteome</keyword>
<dbReference type="GeneID" id="95579882"/>
<comment type="caution">
    <text evidence="2">The sequence shown here is derived from an EMBL/GenBank/DDBJ whole genome shotgun (WGS) entry which is preliminary data.</text>
</comment>
<dbReference type="RefSeq" id="WP_126790911.1">
    <property type="nucleotide sequence ID" value="NZ_CP060720.1"/>
</dbReference>
<sequence length="210" mass="24622">MNKNYIFFFIAFTSLVLLLFFSPKLIEEKVYHSSEMVTVNRNKLNTESSISLPERMILANEQWSGQNRTYVDEDRVKVLKKSLEELFQALNLPLEKFIITNGKAELVEDLVFWNTHFVSTQSDAYGDFVVDDSTSQILQFSIFYYDPIKKVSKKELVTNYLGYLGLKEEKIKQDNDIFEVQLKTGEMINFMFDERDSYFNMQAYVKVTSP</sequence>
<evidence type="ECO:0000256" key="1">
    <source>
        <dbReference type="SAM" id="Phobius"/>
    </source>
</evidence>
<dbReference type="Proteomes" id="UP000288028">
    <property type="component" value="Unassembled WGS sequence"/>
</dbReference>
<evidence type="ECO:0000313" key="2">
    <source>
        <dbReference type="EMBL" id="RSU16763.1"/>
    </source>
</evidence>
<reference evidence="2 3" key="1">
    <citation type="submission" date="2017-05" db="EMBL/GenBank/DDBJ databases">
        <title>Vagococcus spp. assemblies.</title>
        <authorList>
            <person name="Gulvik C.A."/>
        </authorList>
    </citation>
    <scope>NUCLEOTIDE SEQUENCE [LARGE SCALE GENOMIC DNA]</scope>
    <source>
        <strain evidence="2 3">SS1714</strain>
    </source>
</reference>
<evidence type="ECO:0000313" key="3">
    <source>
        <dbReference type="Proteomes" id="UP000288028"/>
    </source>
</evidence>
<keyword evidence="1" id="KW-1133">Transmembrane helix</keyword>